<dbReference type="Pfam" id="PF02880">
    <property type="entry name" value="PGM_PMM_III"/>
    <property type="match status" value="1"/>
</dbReference>
<feature type="domain" description="Alpha-D-phosphohexomutase alpha/beta/alpha" evidence="17">
    <location>
        <begin position="227"/>
        <end position="315"/>
    </location>
</feature>
<dbReference type="PANTHER" id="PTHR45745:SF1">
    <property type="entry name" value="PHOSPHOGLUCOMUTASE 2B-RELATED"/>
    <property type="match status" value="1"/>
</dbReference>
<reference evidence="19" key="1">
    <citation type="journal article" date="2021" name="PeerJ">
        <title>Extensive microbial diversity within the chicken gut microbiome revealed by metagenomics and culture.</title>
        <authorList>
            <person name="Gilroy R."/>
            <person name="Ravi A."/>
            <person name="Getino M."/>
            <person name="Pursley I."/>
            <person name="Horton D.L."/>
            <person name="Alikhan N.F."/>
            <person name="Baker D."/>
            <person name="Gharbi K."/>
            <person name="Hall N."/>
            <person name="Watson M."/>
            <person name="Adriaenssens E.M."/>
            <person name="Foster-Nyarko E."/>
            <person name="Jarju S."/>
            <person name="Secka A."/>
            <person name="Antonio M."/>
            <person name="Oren A."/>
            <person name="Chaudhuri R.R."/>
            <person name="La Ragione R."/>
            <person name="Hildebrand F."/>
            <person name="Pallen M.J."/>
        </authorList>
    </citation>
    <scope>NUCLEOTIDE SEQUENCE</scope>
    <source>
        <strain evidence="19">ChiGjej4B4-12881</strain>
    </source>
</reference>
<evidence type="ECO:0000256" key="14">
    <source>
        <dbReference type="RuleBase" id="RU004326"/>
    </source>
</evidence>
<dbReference type="InterPro" id="IPR036900">
    <property type="entry name" value="A-D-PHexomutase_C_sf"/>
</dbReference>
<evidence type="ECO:0000313" key="20">
    <source>
        <dbReference type="Proteomes" id="UP000886780"/>
    </source>
</evidence>
<dbReference type="InterPro" id="IPR016066">
    <property type="entry name" value="A-D-PHexomutase_CS"/>
</dbReference>
<evidence type="ECO:0000259" key="15">
    <source>
        <dbReference type="Pfam" id="PF00408"/>
    </source>
</evidence>
<evidence type="ECO:0000259" key="18">
    <source>
        <dbReference type="Pfam" id="PF02880"/>
    </source>
</evidence>
<dbReference type="Pfam" id="PF02878">
    <property type="entry name" value="PGM_PMM_I"/>
    <property type="match status" value="1"/>
</dbReference>
<dbReference type="InterPro" id="IPR005844">
    <property type="entry name" value="A-D-PHexomutase_a/b/a-I"/>
</dbReference>
<feature type="domain" description="Alpha-D-phosphohexomutase alpha/beta/alpha" evidence="18">
    <location>
        <begin position="325"/>
        <end position="451"/>
    </location>
</feature>
<dbReference type="PROSITE" id="PS00710">
    <property type="entry name" value="PGM_PMM"/>
    <property type="match status" value="1"/>
</dbReference>
<evidence type="ECO:0000259" key="17">
    <source>
        <dbReference type="Pfam" id="PF02879"/>
    </source>
</evidence>
<comment type="pathway">
    <text evidence="4">Lipid metabolism.</text>
</comment>
<dbReference type="GO" id="GO:0000287">
    <property type="term" value="F:magnesium ion binding"/>
    <property type="evidence" value="ECO:0007669"/>
    <property type="project" value="InterPro"/>
</dbReference>
<evidence type="ECO:0000256" key="13">
    <source>
        <dbReference type="ARBA" id="ARBA00041467"/>
    </source>
</evidence>
<name>A0A9D2AWM9_9FIRM</name>
<evidence type="ECO:0000256" key="6">
    <source>
        <dbReference type="ARBA" id="ARBA00012728"/>
    </source>
</evidence>
<dbReference type="InterPro" id="IPR005845">
    <property type="entry name" value="A-D-PHexomutase_a/b/a-II"/>
</dbReference>
<dbReference type="Gene3D" id="3.40.120.10">
    <property type="entry name" value="Alpha-D-Glucose-1,6-Bisphosphate, subunit A, domain 3"/>
    <property type="match status" value="3"/>
</dbReference>
<comment type="pathway">
    <text evidence="3">Glycolipid metabolism; diglucosyl-diacylglycerol biosynthesis.</text>
</comment>
<evidence type="ECO:0000256" key="2">
    <source>
        <dbReference type="ARBA" id="ARBA00001946"/>
    </source>
</evidence>
<evidence type="ECO:0000256" key="12">
    <source>
        <dbReference type="ARBA" id="ARBA00041398"/>
    </source>
</evidence>
<comment type="catalytic activity">
    <reaction evidence="1">
        <text>alpha-D-glucose 1-phosphate = alpha-D-glucose 6-phosphate</text>
        <dbReference type="Rhea" id="RHEA:23536"/>
        <dbReference type="ChEBI" id="CHEBI:58225"/>
        <dbReference type="ChEBI" id="CHEBI:58601"/>
        <dbReference type="EC" id="5.4.2.2"/>
    </reaction>
</comment>
<feature type="domain" description="Alpha-D-phosphohexomutase C-terminal" evidence="15">
    <location>
        <begin position="506"/>
        <end position="565"/>
    </location>
</feature>
<dbReference type="AlphaFoldDB" id="A0A9D2AWM9"/>
<evidence type="ECO:0000256" key="11">
    <source>
        <dbReference type="ARBA" id="ARBA00039995"/>
    </source>
</evidence>
<dbReference type="PANTHER" id="PTHR45745">
    <property type="entry name" value="PHOSPHOMANNOMUTASE 45A"/>
    <property type="match status" value="1"/>
</dbReference>
<dbReference type="GO" id="GO:0005975">
    <property type="term" value="P:carbohydrate metabolic process"/>
    <property type="evidence" value="ECO:0007669"/>
    <property type="project" value="InterPro"/>
</dbReference>
<comment type="cofactor">
    <cofactor evidence="2">
        <name>Mg(2+)</name>
        <dbReference type="ChEBI" id="CHEBI:18420"/>
    </cofactor>
</comment>
<proteinExistence type="inferred from homology"/>
<evidence type="ECO:0000259" key="16">
    <source>
        <dbReference type="Pfam" id="PF02878"/>
    </source>
</evidence>
<gene>
    <name evidence="19" type="ORF">IAA28_09080</name>
</gene>
<accession>A0A9D2AWM9</accession>
<keyword evidence="9 14" id="KW-0460">Magnesium</keyword>
<organism evidence="19 20">
    <name type="scientific">Candidatus Lachnoclostridium stercoripullorum</name>
    <dbReference type="NCBI Taxonomy" id="2838635"/>
    <lineage>
        <taxon>Bacteria</taxon>
        <taxon>Bacillati</taxon>
        <taxon>Bacillota</taxon>
        <taxon>Clostridia</taxon>
        <taxon>Lachnospirales</taxon>
        <taxon>Lachnospiraceae</taxon>
    </lineage>
</organism>
<keyword evidence="8 14" id="KW-0479">Metal-binding</keyword>
<evidence type="ECO:0000256" key="8">
    <source>
        <dbReference type="ARBA" id="ARBA00022723"/>
    </source>
</evidence>
<evidence type="ECO:0000256" key="7">
    <source>
        <dbReference type="ARBA" id="ARBA00022553"/>
    </source>
</evidence>
<dbReference type="Gene3D" id="3.30.310.50">
    <property type="entry name" value="Alpha-D-phosphohexomutase, C-terminal domain"/>
    <property type="match status" value="1"/>
</dbReference>
<dbReference type="Pfam" id="PF02879">
    <property type="entry name" value="PGM_PMM_II"/>
    <property type="match status" value="1"/>
</dbReference>
<dbReference type="GO" id="GO:0006166">
    <property type="term" value="P:purine ribonucleoside salvage"/>
    <property type="evidence" value="ECO:0007669"/>
    <property type="project" value="TreeGrafter"/>
</dbReference>
<comment type="similarity">
    <text evidence="5 14">Belongs to the phosphohexose mutase family.</text>
</comment>
<dbReference type="CDD" id="cd05799">
    <property type="entry name" value="PGM2"/>
    <property type="match status" value="1"/>
</dbReference>
<dbReference type="InterPro" id="IPR016055">
    <property type="entry name" value="A-D-PHexomutase_a/b/a-I/II/III"/>
</dbReference>
<evidence type="ECO:0000256" key="1">
    <source>
        <dbReference type="ARBA" id="ARBA00000443"/>
    </source>
</evidence>
<dbReference type="InterPro" id="IPR005843">
    <property type="entry name" value="A-D-PHexomutase_C"/>
</dbReference>
<evidence type="ECO:0000256" key="10">
    <source>
        <dbReference type="ARBA" id="ARBA00023235"/>
    </source>
</evidence>
<evidence type="ECO:0000256" key="3">
    <source>
        <dbReference type="ARBA" id="ARBA00005164"/>
    </source>
</evidence>
<protein>
    <recommendedName>
        <fullName evidence="11">Phosphoglucomutase</fullName>
        <ecNumber evidence="6">5.4.2.2</ecNumber>
    </recommendedName>
    <alternativeName>
        <fullName evidence="13">Alpha-phosphoglucomutase</fullName>
    </alternativeName>
    <alternativeName>
        <fullName evidence="12">Glucose phosphomutase</fullName>
    </alternativeName>
</protein>
<sequence length="574" mass="63915">MITNHTEELYRDWRSRPLPQYLQEELTSIAEDPEGISDRFYRDLAFGTGGLRGVIGAGTNRMNIYTVGKASQGYAQYLLNKKRENLSVAIAYDSRIKSEEFARRAAEVFAANGIRAYIYPELMPTPALSFAIRCLGCDGGVVITASHNPAKYNGYKVYGPDGCQITTEAAREIQSCINALDLFADVKAAEFDGAVADGRISYIGGEVVDAYIAAVSGERLCGDGELDKHVSITYTPLNGAGLKCVLRTLGENGFSNIHVVPEQEKPDGNFPTCPYPNPEIREAMELGIQYAKKNGSDLLLATDPDCDRVGIAVRDGEEYVLLSANEVGLLLFEYICERRIALGRMPERPLLMKTIVTMDHVKAIADHYHVQVIDVLTGFKFIGEQISLLEQRGELERYIFGFEESYGYLSGTFVRDKDGVNASLLICEMYAYYKAQGRGLLEVLNDLYDRYGYCLNTLYNFQFEGAAGFEKMQGIMDDFRQNSPAEAAGLRVVSVEDYQAQEKRFADGRREPIQGLPKSNVLKFWLEGGCSFVVRPSGTEPKLKIYLSVSGDGREHVRALENRLAEELRKRIEG</sequence>
<dbReference type="EC" id="5.4.2.2" evidence="6"/>
<dbReference type="Proteomes" id="UP000886780">
    <property type="component" value="Unassembled WGS sequence"/>
</dbReference>
<comment type="caution">
    <text evidence="19">The sequence shown here is derived from an EMBL/GenBank/DDBJ whole genome shotgun (WGS) entry which is preliminary data.</text>
</comment>
<dbReference type="GO" id="GO:0004614">
    <property type="term" value="F:phosphoglucomutase activity"/>
    <property type="evidence" value="ECO:0007669"/>
    <property type="project" value="UniProtKB-EC"/>
</dbReference>
<evidence type="ECO:0000313" key="19">
    <source>
        <dbReference type="EMBL" id="HIX52942.1"/>
    </source>
</evidence>
<keyword evidence="10" id="KW-0413">Isomerase</keyword>
<feature type="domain" description="Alpha-D-phosphohexomutase alpha/beta/alpha" evidence="16">
    <location>
        <begin position="45"/>
        <end position="180"/>
    </location>
</feature>
<dbReference type="InterPro" id="IPR005846">
    <property type="entry name" value="A-D-PHexomutase_a/b/a-III"/>
</dbReference>
<dbReference type="InterPro" id="IPR005841">
    <property type="entry name" value="Alpha-D-phosphohexomutase_SF"/>
</dbReference>
<dbReference type="Pfam" id="PF00408">
    <property type="entry name" value="PGM_PMM_IV"/>
    <property type="match status" value="1"/>
</dbReference>
<evidence type="ECO:0000256" key="4">
    <source>
        <dbReference type="ARBA" id="ARBA00005189"/>
    </source>
</evidence>
<dbReference type="EMBL" id="DXEU01000163">
    <property type="protein sequence ID" value="HIX52942.1"/>
    <property type="molecule type" value="Genomic_DNA"/>
</dbReference>
<dbReference type="GO" id="GO:0008973">
    <property type="term" value="F:phosphopentomutase activity"/>
    <property type="evidence" value="ECO:0007669"/>
    <property type="project" value="TreeGrafter"/>
</dbReference>
<dbReference type="PRINTS" id="PR00509">
    <property type="entry name" value="PGMPMM"/>
</dbReference>
<reference evidence="19" key="2">
    <citation type="submission" date="2021-04" db="EMBL/GenBank/DDBJ databases">
        <authorList>
            <person name="Gilroy R."/>
        </authorList>
    </citation>
    <scope>NUCLEOTIDE SEQUENCE</scope>
    <source>
        <strain evidence="19">ChiGjej4B4-12881</strain>
    </source>
</reference>
<dbReference type="SUPFAM" id="SSF55957">
    <property type="entry name" value="Phosphoglucomutase, C-terminal domain"/>
    <property type="match status" value="1"/>
</dbReference>
<keyword evidence="7" id="KW-0597">Phosphoprotein</keyword>
<evidence type="ECO:0000256" key="5">
    <source>
        <dbReference type="ARBA" id="ARBA00010231"/>
    </source>
</evidence>
<dbReference type="SUPFAM" id="SSF53738">
    <property type="entry name" value="Phosphoglucomutase, first 3 domains"/>
    <property type="match status" value="3"/>
</dbReference>
<evidence type="ECO:0000256" key="9">
    <source>
        <dbReference type="ARBA" id="ARBA00022842"/>
    </source>
</evidence>